<proteinExistence type="predicted"/>
<name>A0A1V4SRR2_RUMHU</name>
<sequence length="120" mass="13509">MKFCWTTIRVKNMEESLKFYQEICGLSVTSHITLNPDTQIAFLGDGETKLEIISNAGSEQVDLGKDISIGFEVKVLDEHMALVKEKGIAVHSGPFQPNPYVRFFYVIDPNGLKVQFVENL</sequence>
<evidence type="ECO:0000313" key="3">
    <source>
        <dbReference type="Proteomes" id="UP000191554"/>
    </source>
</evidence>
<protein>
    <submittedName>
        <fullName evidence="2">Lactoylglutathione lyase</fullName>
        <ecNumber evidence="2">4.4.1.5</ecNumber>
    </submittedName>
</protein>
<reference evidence="2 3" key="1">
    <citation type="submission" date="2017-03" db="EMBL/GenBank/DDBJ databases">
        <title>Genome sequence of Clostridium hungatei DSM 14427.</title>
        <authorList>
            <person name="Poehlein A."/>
            <person name="Daniel R."/>
        </authorList>
    </citation>
    <scope>NUCLEOTIDE SEQUENCE [LARGE SCALE GENOMIC DNA]</scope>
    <source>
        <strain evidence="2 3">DSM 14427</strain>
    </source>
</reference>
<dbReference type="SUPFAM" id="SSF54593">
    <property type="entry name" value="Glyoxalase/Bleomycin resistance protein/Dihydroxybiphenyl dioxygenase"/>
    <property type="match status" value="1"/>
</dbReference>
<accession>A0A1V4SRR2</accession>
<dbReference type="InterPro" id="IPR004360">
    <property type="entry name" value="Glyas_Fos-R_dOase_dom"/>
</dbReference>
<dbReference type="Gene3D" id="3.10.180.10">
    <property type="entry name" value="2,3-Dihydroxybiphenyl 1,2-Dioxygenase, domain 1"/>
    <property type="match status" value="1"/>
</dbReference>
<feature type="domain" description="VOC" evidence="1">
    <location>
        <begin position="2"/>
        <end position="119"/>
    </location>
</feature>
<dbReference type="InterPro" id="IPR029068">
    <property type="entry name" value="Glyas_Bleomycin-R_OHBP_Dase"/>
</dbReference>
<dbReference type="Proteomes" id="UP000191554">
    <property type="component" value="Unassembled WGS sequence"/>
</dbReference>
<keyword evidence="2" id="KW-0456">Lyase</keyword>
<keyword evidence="3" id="KW-1185">Reference proteome</keyword>
<dbReference type="EC" id="4.4.1.5" evidence="2"/>
<comment type="caution">
    <text evidence="2">The sequence shown here is derived from an EMBL/GenBank/DDBJ whole genome shotgun (WGS) entry which is preliminary data.</text>
</comment>
<dbReference type="STRING" id="48256.CLHUN_04560"/>
<evidence type="ECO:0000313" key="2">
    <source>
        <dbReference type="EMBL" id="OPX45981.1"/>
    </source>
</evidence>
<dbReference type="AlphaFoldDB" id="A0A1V4SRR2"/>
<dbReference type="OrthoDB" id="192739at2"/>
<dbReference type="Pfam" id="PF00903">
    <property type="entry name" value="Glyoxalase"/>
    <property type="match status" value="1"/>
</dbReference>
<organism evidence="2 3">
    <name type="scientific">Ruminiclostridium hungatei</name>
    <name type="common">Clostridium hungatei</name>
    <dbReference type="NCBI Taxonomy" id="48256"/>
    <lineage>
        <taxon>Bacteria</taxon>
        <taxon>Bacillati</taxon>
        <taxon>Bacillota</taxon>
        <taxon>Clostridia</taxon>
        <taxon>Eubacteriales</taxon>
        <taxon>Oscillospiraceae</taxon>
        <taxon>Ruminiclostridium</taxon>
    </lineage>
</organism>
<dbReference type="CDD" id="cd06587">
    <property type="entry name" value="VOC"/>
    <property type="match status" value="1"/>
</dbReference>
<dbReference type="GO" id="GO:0004462">
    <property type="term" value="F:lactoylglutathione lyase activity"/>
    <property type="evidence" value="ECO:0007669"/>
    <property type="project" value="UniProtKB-EC"/>
</dbReference>
<evidence type="ECO:0000259" key="1">
    <source>
        <dbReference type="PROSITE" id="PS51819"/>
    </source>
</evidence>
<gene>
    <name evidence="2" type="primary">gloA</name>
    <name evidence="2" type="ORF">CLHUN_04560</name>
</gene>
<dbReference type="PROSITE" id="PS51819">
    <property type="entry name" value="VOC"/>
    <property type="match status" value="1"/>
</dbReference>
<dbReference type="InterPro" id="IPR037523">
    <property type="entry name" value="VOC_core"/>
</dbReference>
<dbReference type="EMBL" id="MZGX01000002">
    <property type="protein sequence ID" value="OPX45981.1"/>
    <property type="molecule type" value="Genomic_DNA"/>
</dbReference>
<dbReference type="RefSeq" id="WP_080062933.1">
    <property type="nucleotide sequence ID" value="NZ_MZGX01000002.1"/>
</dbReference>